<dbReference type="EMBL" id="LKLZ01000003">
    <property type="protein sequence ID" value="KPN43343.1"/>
    <property type="molecule type" value="Genomic_DNA"/>
</dbReference>
<dbReference type="RefSeq" id="WP_022638281.1">
    <property type="nucleotide sequence ID" value="NZ_AUTE01000016.1"/>
</dbReference>
<name>A0A837P2V3_LACPN</name>
<evidence type="ECO:0000313" key="2">
    <source>
        <dbReference type="Proteomes" id="UP000050511"/>
    </source>
</evidence>
<comment type="caution">
    <text evidence="1">The sequence shown here is derived from an EMBL/GenBank/DDBJ whole genome shotgun (WGS) entry which is preliminary data.</text>
</comment>
<protein>
    <recommendedName>
        <fullName evidence="3">HTH cro/C1-type domain-containing protein</fullName>
    </recommendedName>
</protein>
<evidence type="ECO:0008006" key="3">
    <source>
        <dbReference type="Google" id="ProtNLM"/>
    </source>
</evidence>
<reference evidence="1 2" key="1">
    <citation type="submission" date="2015-10" db="EMBL/GenBank/DDBJ databases">
        <title>Resequencing of Lactobacillus plantarum WJL strain genome.</title>
        <authorList>
            <person name="Martino M.E."/>
        </authorList>
    </citation>
    <scope>NUCLEOTIDE SEQUENCE [LARGE SCALE GENOMIC DNA]</scope>
    <source>
        <strain evidence="1 2">WJL</strain>
    </source>
</reference>
<evidence type="ECO:0000313" key="1">
    <source>
        <dbReference type="EMBL" id="KPN43343.1"/>
    </source>
</evidence>
<sequence length="65" mass="7224">MIVISDVFLNSLLKSKGMLSLTQLSATTGVNRYTLHEILIGSRKVVQKNTYMKLADWLAIIAEKG</sequence>
<dbReference type="Proteomes" id="UP000050511">
    <property type="component" value="Unassembled WGS sequence"/>
</dbReference>
<organism evidence="1 2">
    <name type="scientific">Lactiplantibacillus plantarum WJL</name>
    <dbReference type="NCBI Taxonomy" id="1350466"/>
    <lineage>
        <taxon>Bacteria</taxon>
        <taxon>Bacillati</taxon>
        <taxon>Bacillota</taxon>
        <taxon>Bacilli</taxon>
        <taxon>Lactobacillales</taxon>
        <taxon>Lactobacillaceae</taxon>
        <taxon>Lactiplantibacillus</taxon>
    </lineage>
</organism>
<dbReference type="AlphaFoldDB" id="A0A837P2V3"/>
<proteinExistence type="predicted"/>
<gene>
    <name evidence="1" type="ORF">WJL_0416</name>
</gene>
<accession>A0A837P2V3</accession>